<dbReference type="PANTHER" id="PTHR43592:SF20">
    <property type="entry name" value="ALPHA_BETA-HYDROLASES SUPERFAMILY PROTEIN"/>
    <property type="match status" value="1"/>
</dbReference>
<dbReference type="InterPro" id="IPR003675">
    <property type="entry name" value="Rce1/LyrA-like_dom"/>
</dbReference>
<sequence>MKYKLELLREYPAFLRIVIFLLVLVLLWLPLAAPFYLWVSDRNFVSIITLIFLYVEFIILIHVWGKIIDQESHPLTRYGLVFNPKNYQNYLKGLLLGLFSLIGLFLIESLFGWVKWQSLNLDFFRISLEGFLVALGIGFAEELFFRGWLLDELNRDYSPKIALGINSLIFAGLHFIKPLSEIQRTALQFPGLVLLGSILVISKLAWFPASSHRLQLSPSGWLGLPMGLHGGLVWGYYMINIGQLIDYSDTVSEAITGIDKNPLAGVMGLLCLGAIAIFIWQKSLFRKLSQSSEFKP</sequence>
<keyword evidence="1" id="KW-0812">Transmembrane</keyword>
<dbReference type="Pfam" id="PF02517">
    <property type="entry name" value="Rce1-like"/>
    <property type="match status" value="1"/>
</dbReference>
<feature type="domain" description="CAAX prenyl protease 2/Lysostaphin resistance protein A-like" evidence="2">
    <location>
        <begin position="129"/>
        <end position="212"/>
    </location>
</feature>
<feature type="transmembrane region" description="Helical" evidence="1">
    <location>
        <begin position="44"/>
        <end position="64"/>
    </location>
</feature>
<feature type="transmembrane region" description="Helical" evidence="1">
    <location>
        <begin position="262"/>
        <end position="280"/>
    </location>
</feature>
<reference evidence="3" key="1">
    <citation type="submission" date="2019-10" db="EMBL/GenBank/DDBJ databases">
        <authorList>
            <consortium name="Genoscope - CEA"/>
            <person name="William W."/>
        </authorList>
    </citation>
    <scope>NUCLEOTIDE SEQUENCE [LARGE SCALE GENOMIC DNA]</scope>
    <source>
        <strain evidence="3">BBR_PRJEB10992</strain>
    </source>
</reference>
<evidence type="ECO:0000313" key="3">
    <source>
        <dbReference type="EMBL" id="VXD14861.1"/>
    </source>
</evidence>
<protein>
    <recommendedName>
        <fullName evidence="2">CAAX prenyl protease 2/Lysostaphin resistance protein A-like domain-containing protein</fullName>
    </recommendedName>
</protein>
<dbReference type="RefSeq" id="WP_083618961.1">
    <property type="nucleotide sequence ID" value="NZ_LR734850.1"/>
</dbReference>
<evidence type="ECO:0000256" key="1">
    <source>
        <dbReference type="SAM" id="Phobius"/>
    </source>
</evidence>
<dbReference type="GO" id="GO:0004175">
    <property type="term" value="F:endopeptidase activity"/>
    <property type="evidence" value="ECO:0007669"/>
    <property type="project" value="UniProtKB-ARBA"/>
</dbReference>
<keyword evidence="4" id="KW-1185">Reference proteome</keyword>
<keyword evidence="1" id="KW-0472">Membrane</keyword>
<gene>
    <name evidence="3" type="ORF">PL8927_330006</name>
</gene>
<name>A0A7Z9DXN0_9CYAN</name>
<dbReference type="OrthoDB" id="3034706at2"/>
<evidence type="ECO:0000313" key="4">
    <source>
        <dbReference type="Proteomes" id="UP000184550"/>
    </source>
</evidence>
<feature type="transmembrane region" description="Helical" evidence="1">
    <location>
        <begin position="157"/>
        <end position="176"/>
    </location>
</feature>
<evidence type="ECO:0000259" key="2">
    <source>
        <dbReference type="Pfam" id="PF02517"/>
    </source>
</evidence>
<dbReference type="GO" id="GO:0080120">
    <property type="term" value="P:CAAX-box protein maturation"/>
    <property type="evidence" value="ECO:0007669"/>
    <property type="project" value="UniProtKB-ARBA"/>
</dbReference>
<comment type="caution">
    <text evidence="3">The sequence shown here is derived from an EMBL/GenBank/DDBJ whole genome shotgun (WGS) entry which is preliminary data.</text>
</comment>
<dbReference type="AlphaFoldDB" id="A0A7Z9DXN0"/>
<dbReference type="PANTHER" id="PTHR43592">
    <property type="entry name" value="CAAX AMINO TERMINAL PROTEASE"/>
    <property type="match status" value="1"/>
</dbReference>
<feature type="transmembrane region" description="Helical" evidence="1">
    <location>
        <begin position="94"/>
        <end position="114"/>
    </location>
</feature>
<accession>A0A7Z9DXN0</accession>
<keyword evidence="1" id="KW-1133">Transmembrane helix</keyword>
<proteinExistence type="predicted"/>
<feature type="transmembrane region" description="Helical" evidence="1">
    <location>
        <begin position="12"/>
        <end position="38"/>
    </location>
</feature>
<organism evidence="3 4">
    <name type="scientific">Planktothrix serta PCC 8927</name>
    <dbReference type="NCBI Taxonomy" id="671068"/>
    <lineage>
        <taxon>Bacteria</taxon>
        <taxon>Bacillati</taxon>
        <taxon>Cyanobacteriota</taxon>
        <taxon>Cyanophyceae</taxon>
        <taxon>Oscillatoriophycideae</taxon>
        <taxon>Oscillatoriales</taxon>
        <taxon>Microcoleaceae</taxon>
        <taxon>Planktothrix</taxon>
    </lineage>
</organism>
<feature type="transmembrane region" description="Helical" evidence="1">
    <location>
        <begin position="188"/>
        <end position="209"/>
    </location>
</feature>
<dbReference type="Proteomes" id="UP000184550">
    <property type="component" value="Unassembled WGS sequence"/>
</dbReference>
<dbReference type="EMBL" id="CZCU02000106">
    <property type="protein sequence ID" value="VXD14861.1"/>
    <property type="molecule type" value="Genomic_DNA"/>
</dbReference>
<feature type="transmembrane region" description="Helical" evidence="1">
    <location>
        <begin position="221"/>
        <end position="242"/>
    </location>
</feature>
<feature type="transmembrane region" description="Helical" evidence="1">
    <location>
        <begin position="126"/>
        <end position="145"/>
    </location>
</feature>